<proteinExistence type="predicted"/>
<reference evidence="2" key="1">
    <citation type="submission" date="2005-10" db="EMBL/GenBank/DDBJ databases">
        <title>Complete sequence of Pelobacter carbinolicus DSM 2380.</title>
        <authorList>
            <person name="Copeland A."/>
            <person name="Lucas S."/>
            <person name="Lapidus A."/>
            <person name="Barry K."/>
            <person name="Detter J.C."/>
            <person name="Glavina T."/>
            <person name="Hammon N."/>
            <person name="Israni S."/>
            <person name="Pitluck S."/>
            <person name="Chertkov O."/>
            <person name="Schmutz J."/>
            <person name="Larimer F."/>
            <person name="Land M."/>
            <person name="Kyrpides N."/>
            <person name="Ivanova N."/>
            <person name="Richardson P."/>
        </authorList>
    </citation>
    <scope>NUCLEOTIDE SEQUENCE [LARGE SCALE GENOMIC DNA]</scope>
    <source>
        <strain evidence="2">DSM 2380 / NBRC 103641 / GraBd1</strain>
    </source>
</reference>
<organism evidence="1 2">
    <name type="scientific">Syntrophotalea carbinolica (strain DSM 2380 / NBRC 103641 / GraBd1)</name>
    <name type="common">Pelobacter carbinolicus</name>
    <dbReference type="NCBI Taxonomy" id="338963"/>
    <lineage>
        <taxon>Bacteria</taxon>
        <taxon>Pseudomonadati</taxon>
        <taxon>Thermodesulfobacteriota</taxon>
        <taxon>Desulfuromonadia</taxon>
        <taxon>Desulfuromonadales</taxon>
        <taxon>Syntrophotaleaceae</taxon>
        <taxon>Syntrophotalea</taxon>
    </lineage>
</organism>
<sequence>MVTRGRKFLIGKAAGRNASEPGCSLVTQYEDADPVVKWGRPLPRAQIAEAARVIFRGSRDGMLRKISSPVLETRCGDARGTSTGAYKATKSRWAVSGVGGVHSTV</sequence>
<dbReference type="HOGENOM" id="CLU_2233951_0_0_7"/>
<keyword evidence="2" id="KW-1185">Reference proteome</keyword>
<reference evidence="1 2" key="2">
    <citation type="journal article" date="2012" name="BMC Genomics">
        <title>The genome of Pelobacter carbinolicus reveals surprising metabolic capabilities and physiological features.</title>
        <authorList>
            <person name="Aklujkar M."/>
            <person name="Haveman S.A."/>
            <person name="Didonato R.Jr."/>
            <person name="Chertkov O."/>
            <person name="Han C.S."/>
            <person name="Land M.L."/>
            <person name="Brown P."/>
            <person name="Lovley D.R."/>
        </authorList>
    </citation>
    <scope>NUCLEOTIDE SEQUENCE [LARGE SCALE GENOMIC DNA]</scope>
    <source>
        <strain evidence="2">DSM 2380 / NBRC 103641 / GraBd1</strain>
    </source>
</reference>
<dbReference type="KEGG" id="pca:Pcar_3353"/>
<evidence type="ECO:0000313" key="2">
    <source>
        <dbReference type="Proteomes" id="UP000002534"/>
    </source>
</evidence>
<accession>Q0C6H0</accession>
<protein>
    <submittedName>
        <fullName evidence="1">Uncharacterized protein</fullName>
    </submittedName>
</protein>
<dbReference type="EMBL" id="CP000142">
    <property type="protein sequence ID" value="ABI81968.1"/>
    <property type="molecule type" value="Genomic_DNA"/>
</dbReference>
<evidence type="ECO:0000313" key="1">
    <source>
        <dbReference type="EMBL" id="ABI81968.1"/>
    </source>
</evidence>
<gene>
    <name evidence="1" type="ordered locus">Pcar_3353</name>
</gene>
<dbReference type="AlphaFoldDB" id="Q0C6H0"/>
<name>Q0C6H0_SYNC1</name>
<dbReference type="Proteomes" id="UP000002534">
    <property type="component" value="Chromosome"/>
</dbReference>